<feature type="transmembrane region" description="Helical" evidence="1">
    <location>
        <begin position="92"/>
        <end position="114"/>
    </location>
</feature>
<dbReference type="PANTHER" id="PTHR40031:SF1">
    <property type="entry name" value="MEMBRANE-BOUND METAL-DEPENDENT HYDROLASE"/>
    <property type="match status" value="1"/>
</dbReference>
<dbReference type="STRING" id="255247.ABE41_001700"/>
<dbReference type="InterPro" id="IPR053170">
    <property type="entry name" value="Transcription_regulator"/>
</dbReference>
<feature type="transmembrane region" description="Helical" evidence="1">
    <location>
        <begin position="126"/>
        <end position="150"/>
    </location>
</feature>
<dbReference type="KEGG" id="far:ABE41_001700"/>
<organism evidence="2 3">
    <name type="scientific">Fictibacillus arsenicus</name>
    <dbReference type="NCBI Taxonomy" id="255247"/>
    <lineage>
        <taxon>Bacteria</taxon>
        <taxon>Bacillati</taxon>
        <taxon>Bacillota</taxon>
        <taxon>Bacilli</taxon>
        <taxon>Bacillales</taxon>
        <taxon>Fictibacillaceae</taxon>
        <taxon>Fictibacillus</taxon>
    </lineage>
</organism>
<dbReference type="RefSeq" id="WP_066285869.1">
    <property type="nucleotide sequence ID" value="NZ_CP016761.1"/>
</dbReference>
<dbReference type="EMBL" id="CP016761">
    <property type="protein sequence ID" value="ANX10727.1"/>
    <property type="molecule type" value="Genomic_DNA"/>
</dbReference>
<dbReference type="AlphaFoldDB" id="A0A1B1YZW4"/>
<keyword evidence="3" id="KW-1185">Reference proteome</keyword>
<name>A0A1B1YZW4_9BACL</name>
<dbReference type="Pfam" id="PF04307">
    <property type="entry name" value="YdjM"/>
    <property type="match status" value="1"/>
</dbReference>
<feature type="transmembrane region" description="Helical" evidence="1">
    <location>
        <begin position="156"/>
        <end position="175"/>
    </location>
</feature>
<evidence type="ECO:0000313" key="2">
    <source>
        <dbReference type="EMBL" id="ANX10727.1"/>
    </source>
</evidence>
<dbReference type="InterPro" id="IPR007404">
    <property type="entry name" value="YdjM-like"/>
</dbReference>
<protein>
    <recommendedName>
        <fullName evidence="4">Metal-dependent hydrolase</fullName>
    </recommendedName>
</protein>
<sequence length="342" mass="39529">MDTTSHIVIGLGLGALAQMDPVVTGSSLSQAVILGTVIGSNAPDADCVYKLRGKGSYFRNHRAWSHSLPALPLWGLAVSGIIHPFFDDSSFLHLFMWTFLAVILHVVFDLFNVYGTQAARPISSKWISFDSIPLVDLFILGLHAIGFALIPFFEPGIIFAFIYLIILLHIVYRTFYARRIKKHLGLYFSEAIRIKLIPRPDLLTWDFLIDNEDQFIFGTYTARRIKIEHKFPKQIDNPGLIEKSKKEQKVSDFLSSTEFAYPFVKKTKSGFFVMWRDLRFRESKTYFPYHAIMYITYDYKFKSTYIDKIYSLKNYKKVLRELERNCTTENEQSTKKLKHVSA</sequence>
<keyword evidence="1" id="KW-1133">Transmembrane helix</keyword>
<dbReference type="Proteomes" id="UP000077412">
    <property type="component" value="Chromosome"/>
</dbReference>
<evidence type="ECO:0000313" key="3">
    <source>
        <dbReference type="Proteomes" id="UP000077412"/>
    </source>
</evidence>
<proteinExistence type="predicted"/>
<accession>A0A1B1YZW4</accession>
<keyword evidence="1" id="KW-0472">Membrane</keyword>
<gene>
    <name evidence="2" type="ORF">ABE41_001700</name>
</gene>
<dbReference type="OrthoDB" id="110250at2"/>
<reference evidence="2 3" key="1">
    <citation type="submission" date="2016-08" db="EMBL/GenBank/DDBJ databases">
        <title>Complete genome sequence of Fictibacillus arsenicus G25-54, a strain with toxicity to nematodes and a potential arsenic-resistance activity.</title>
        <authorList>
            <person name="Zheng Z."/>
        </authorList>
    </citation>
    <scope>NUCLEOTIDE SEQUENCE [LARGE SCALE GENOMIC DNA]</scope>
    <source>
        <strain evidence="2 3">G25-54</strain>
    </source>
</reference>
<evidence type="ECO:0000256" key="1">
    <source>
        <dbReference type="SAM" id="Phobius"/>
    </source>
</evidence>
<keyword evidence="1" id="KW-0812">Transmembrane</keyword>
<feature type="transmembrane region" description="Helical" evidence="1">
    <location>
        <begin position="68"/>
        <end position="86"/>
    </location>
</feature>
<evidence type="ECO:0008006" key="4">
    <source>
        <dbReference type="Google" id="ProtNLM"/>
    </source>
</evidence>
<dbReference type="PANTHER" id="PTHR40031">
    <property type="entry name" value="HYPOTHETICAL MEMBRANE SPANNING PROTEIN"/>
    <property type="match status" value="1"/>
</dbReference>